<protein>
    <submittedName>
        <fullName evidence="2">Aminoacyl-tRNA synthetase, class I:Glutathione S-transferase, N-terminal</fullName>
    </submittedName>
</protein>
<accession>Q0G6E7</accession>
<keyword evidence="2" id="KW-0808">Transferase</keyword>
<dbReference type="EMBL" id="AATP01000001">
    <property type="protein sequence ID" value="EAU42767.1"/>
    <property type="molecule type" value="Genomic_DNA"/>
</dbReference>
<organism evidence="2 3">
    <name type="scientific">Fulvimarina pelagi HTCC2506</name>
    <dbReference type="NCBI Taxonomy" id="314231"/>
    <lineage>
        <taxon>Bacteria</taxon>
        <taxon>Pseudomonadati</taxon>
        <taxon>Pseudomonadota</taxon>
        <taxon>Alphaproteobacteria</taxon>
        <taxon>Hyphomicrobiales</taxon>
        <taxon>Aurantimonadaceae</taxon>
        <taxon>Fulvimarina</taxon>
    </lineage>
</organism>
<dbReference type="STRING" id="217511.GCA_001463845_00373"/>
<evidence type="ECO:0000313" key="3">
    <source>
        <dbReference type="Proteomes" id="UP000004310"/>
    </source>
</evidence>
<dbReference type="eggNOG" id="COG0625">
    <property type="taxonomic scope" value="Bacteria"/>
</dbReference>
<evidence type="ECO:0000259" key="1">
    <source>
        <dbReference type="Pfam" id="PF13409"/>
    </source>
</evidence>
<dbReference type="HOGENOM" id="CLU_011226_12_2_5"/>
<dbReference type="CDD" id="cd03205">
    <property type="entry name" value="GST_C_6"/>
    <property type="match status" value="1"/>
</dbReference>
<feature type="domain" description="GST N-terminal" evidence="1">
    <location>
        <begin position="9"/>
        <end position="56"/>
    </location>
</feature>
<dbReference type="AlphaFoldDB" id="Q0G6E7"/>
<dbReference type="Gene3D" id="3.40.30.10">
    <property type="entry name" value="Glutaredoxin"/>
    <property type="match status" value="1"/>
</dbReference>
<keyword evidence="2" id="KW-0436">Ligase</keyword>
<dbReference type="SUPFAM" id="SSF52833">
    <property type="entry name" value="Thioredoxin-like"/>
    <property type="match status" value="1"/>
</dbReference>
<keyword evidence="2" id="KW-0030">Aminoacyl-tRNA synthetase</keyword>
<dbReference type="Gene3D" id="1.20.1050.10">
    <property type="match status" value="1"/>
</dbReference>
<dbReference type="InterPro" id="IPR036249">
    <property type="entry name" value="Thioredoxin-like_sf"/>
</dbReference>
<gene>
    <name evidence="2" type="ORF">FP2506_07996</name>
</gene>
<dbReference type="InterPro" id="IPR036282">
    <property type="entry name" value="Glutathione-S-Trfase_C_sf"/>
</dbReference>
<reference evidence="2 3" key="1">
    <citation type="journal article" date="2010" name="J. Bacteriol.">
        <title>Genome sequence of Fulvimarina pelagi HTCC2506T, a Mn(II)-oxidizing alphaproteobacterium possessing an aerobic anoxygenic photosynthetic gene cluster and Xanthorhodopsin.</title>
        <authorList>
            <person name="Kang I."/>
            <person name="Oh H.M."/>
            <person name="Lim S.I."/>
            <person name="Ferriera S."/>
            <person name="Giovannoni S.J."/>
            <person name="Cho J.C."/>
        </authorList>
    </citation>
    <scope>NUCLEOTIDE SEQUENCE [LARGE SCALE GENOMIC DNA]</scope>
    <source>
        <strain evidence="2 3">HTCC2506</strain>
    </source>
</reference>
<sequence>MASVVCGIELDFEIVDFVGTSDTLNAANPIGKVPVLILPNGEAVFDSSVICEVFDRMSGNQLIPQTLDGFRRIRTFDAAVTGVTDALALCIYEVRYRPDDKRHPDWTDRQMGKADRGLRWLEEHLVDLGESVGLGHCGLAALIGWMDLRFEGKAAKDAPKLVEWADEFFSDHPNIAAMKPFLP</sequence>
<dbReference type="Proteomes" id="UP000004310">
    <property type="component" value="Unassembled WGS sequence"/>
</dbReference>
<comment type="caution">
    <text evidence="2">The sequence shown here is derived from an EMBL/GenBank/DDBJ whole genome shotgun (WGS) entry which is preliminary data.</text>
</comment>
<dbReference type="GO" id="GO:0004812">
    <property type="term" value="F:aminoacyl-tRNA ligase activity"/>
    <property type="evidence" value="ECO:0007669"/>
    <property type="project" value="UniProtKB-KW"/>
</dbReference>
<proteinExistence type="predicted"/>
<keyword evidence="3" id="KW-1185">Reference proteome</keyword>
<name>Q0G6E7_9HYPH</name>
<dbReference type="InterPro" id="IPR004045">
    <property type="entry name" value="Glutathione_S-Trfase_N"/>
</dbReference>
<dbReference type="Pfam" id="PF13410">
    <property type="entry name" value="GST_C_2"/>
    <property type="match status" value="1"/>
</dbReference>
<dbReference type="Pfam" id="PF13409">
    <property type="entry name" value="GST_N_2"/>
    <property type="match status" value="1"/>
</dbReference>
<evidence type="ECO:0000313" key="2">
    <source>
        <dbReference type="EMBL" id="EAU42767.1"/>
    </source>
</evidence>
<dbReference type="GO" id="GO:0016740">
    <property type="term" value="F:transferase activity"/>
    <property type="evidence" value="ECO:0007669"/>
    <property type="project" value="UniProtKB-KW"/>
</dbReference>
<dbReference type="SUPFAM" id="SSF47616">
    <property type="entry name" value="GST C-terminal domain-like"/>
    <property type="match status" value="1"/>
</dbReference>